<gene>
    <name evidence="1" type="ORF">EZS28_056253</name>
</gene>
<accession>A0A5J4PMH4</accession>
<organism evidence="1 2">
    <name type="scientific">Streblomastix strix</name>
    <dbReference type="NCBI Taxonomy" id="222440"/>
    <lineage>
        <taxon>Eukaryota</taxon>
        <taxon>Metamonada</taxon>
        <taxon>Preaxostyla</taxon>
        <taxon>Oxymonadida</taxon>
        <taxon>Streblomastigidae</taxon>
        <taxon>Streblomastix</taxon>
    </lineage>
</organism>
<evidence type="ECO:0000313" key="1">
    <source>
        <dbReference type="EMBL" id="KAA6310756.1"/>
    </source>
</evidence>
<proteinExistence type="predicted"/>
<dbReference type="EMBL" id="SNRW01049594">
    <property type="protein sequence ID" value="KAA6310756.1"/>
    <property type="molecule type" value="Genomic_DNA"/>
</dbReference>
<evidence type="ECO:0000313" key="2">
    <source>
        <dbReference type="Proteomes" id="UP000324800"/>
    </source>
</evidence>
<name>A0A5J4PMH4_9EUKA</name>
<comment type="caution">
    <text evidence="1">The sequence shown here is derived from an EMBL/GenBank/DDBJ whole genome shotgun (WGS) entry which is preliminary data.</text>
</comment>
<reference evidence="1 2" key="1">
    <citation type="submission" date="2019-03" db="EMBL/GenBank/DDBJ databases">
        <title>Single cell metagenomics reveals metabolic interactions within the superorganism composed of flagellate Streblomastix strix and complex community of Bacteroidetes bacteria on its surface.</title>
        <authorList>
            <person name="Treitli S.C."/>
            <person name="Kolisko M."/>
            <person name="Husnik F."/>
            <person name="Keeling P."/>
            <person name="Hampl V."/>
        </authorList>
    </citation>
    <scope>NUCLEOTIDE SEQUENCE [LARGE SCALE GENOMIC DNA]</scope>
    <source>
        <strain evidence="1">ST1C</strain>
    </source>
</reference>
<protein>
    <submittedName>
        <fullName evidence="1">Uncharacterized protein</fullName>
    </submittedName>
</protein>
<dbReference type="AlphaFoldDB" id="A0A5J4PMH4"/>
<dbReference type="Proteomes" id="UP000324800">
    <property type="component" value="Unassembled WGS sequence"/>
</dbReference>
<sequence>MEISGRLTGGKVGTRLALECFQCKYESWIAGSVSWERGVCIEDALSECGSDHSRKNESAEFQCILAAVWMEAEERDIGPECDSSFSSSCHIILLELTFRASCG</sequence>